<keyword evidence="1 3" id="KW-0560">Oxidoreductase</keyword>
<dbReference type="GO" id="GO:0016491">
    <property type="term" value="F:oxidoreductase activity"/>
    <property type="evidence" value="ECO:0007669"/>
    <property type="project" value="UniProtKB-KW"/>
</dbReference>
<organism evidence="3 4">
    <name type="scientific">Fodinicurvata halophila</name>
    <dbReference type="NCBI Taxonomy" id="1419723"/>
    <lineage>
        <taxon>Bacteria</taxon>
        <taxon>Pseudomonadati</taxon>
        <taxon>Pseudomonadota</taxon>
        <taxon>Alphaproteobacteria</taxon>
        <taxon>Rhodospirillales</taxon>
        <taxon>Rhodovibrionaceae</taxon>
        <taxon>Fodinicurvata</taxon>
    </lineage>
</organism>
<dbReference type="SUPFAM" id="SSF51905">
    <property type="entry name" value="FAD/NAD(P)-binding domain"/>
    <property type="match status" value="1"/>
</dbReference>
<protein>
    <submittedName>
        <fullName evidence="3">NAD(P)/FAD-dependent oxidoreductase</fullName>
        <ecNumber evidence="3">1.-.-.-</ecNumber>
    </submittedName>
</protein>
<dbReference type="EMBL" id="JBHSCW010000001">
    <property type="protein sequence ID" value="MFC4350264.1"/>
    <property type="molecule type" value="Genomic_DNA"/>
</dbReference>
<dbReference type="InterPro" id="IPR036188">
    <property type="entry name" value="FAD/NAD-bd_sf"/>
</dbReference>
<proteinExistence type="predicted"/>
<dbReference type="Gene3D" id="3.50.50.60">
    <property type="entry name" value="FAD/NAD(P)-binding domain"/>
    <property type="match status" value="2"/>
</dbReference>
<dbReference type="PANTHER" id="PTHR13847:SF289">
    <property type="entry name" value="GLYCINE OXIDASE"/>
    <property type="match status" value="1"/>
</dbReference>
<evidence type="ECO:0000313" key="4">
    <source>
        <dbReference type="Proteomes" id="UP001595799"/>
    </source>
</evidence>
<sequence>MKQCDVLILGAGIVGVSTALQLQKRGLSVILGDRRSPGEETSYGNSGVIGGPSVYPVTFPRNARKLVEIALNRSTAARYNPAFLPYIAGWLVAHYRSSAPERLEYVAHAMHPLMSRALAEHESLLDSAGALGYLRRNGWISLYRHSPSYEAVKPALELGREMGRVFSVLDTADACRLEPALNPIFRHAVHSQDIASVSDPLGVTRAYADHFRSNGGTFVTGDARSLKRQKSGWQLDSGEGPVMGREVVVALGPWSSELLAQLGLHLPLAVQRGYHNHFATDSSADLKHPVLDADIGYVISPMEQGLRLTTGVEFDRRDARPTPVQLERLLPQAHRLLKLGPAVEKQPWLGARPCFPDTMPVVGPAPKLPGLWLTYGHGHMGLTLGPITGRLLAETMLGETPFTDPRPYQAERFLN</sequence>
<evidence type="ECO:0000259" key="2">
    <source>
        <dbReference type="Pfam" id="PF01266"/>
    </source>
</evidence>
<dbReference type="Proteomes" id="UP001595799">
    <property type="component" value="Unassembled WGS sequence"/>
</dbReference>
<feature type="domain" description="FAD dependent oxidoreductase" evidence="2">
    <location>
        <begin position="5"/>
        <end position="394"/>
    </location>
</feature>
<evidence type="ECO:0000256" key="1">
    <source>
        <dbReference type="ARBA" id="ARBA00023002"/>
    </source>
</evidence>
<dbReference type="InterPro" id="IPR006076">
    <property type="entry name" value="FAD-dep_OxRdtase"/>
</dbReference>
<dbReference type="RefSeq" id="WP_382420535.1">
    <property type="nucleotide sequence ID" value="NZ_JBHSCW010000001.1"/>
</dbReference>
<keyword evidence="4" id="KW-1185">Reference proteome</keyword>
<dbReference type="Gene3D" id="3.30.9.10">
    <property type="entry name" value="D-Amino Acid Oxidase, subunit A, domain 2"/>
    <property type="match status" value="1"/>
</dbReference>
<accession>A0ABV8UH38</accession>
<reference evidence="4" key="1">
    <citation type="journal article" date="2019" name="Int. J. Syst. Evol. Microbiol.">
        <title>The Global Catalogue of Microorganisms (GCM) 10K type strain sequencing project: providing services to taxonomists for standard genome sequencing and annotation.</title>
        <authorList>
            <consortium name="The Broad Institute Genomics Platform"/>
            <consortium name="The Broad Institute Genome Sequencing Center for Infectious Disease"/>
            <person name="Wu L."/>
            <person name="Ma J."/>
        </authorList>
    </citation>
    <scope>NUCLEOTIDE SEQUENCE [LARGE SCALE GENOMIC DNA]</scope>
    <source>
        <strain evidence="4">CECT 8472</strain>
    </source>
</reference>
<name>A0ABV8UH38_9PROT</name>
<dbReference type="Pfam" id="PF01266">
    <property type="entry name" value="DAO"/>
    <property type="match status" value="1"/>
</dbReference>
<comment type="caution">
    <text evidence="3">The sequence shown here is derived from an EMBL/GenBank/DDBJ whole genome shotgun (WGS) entry which is preliminary data.</text>
</comment>
<evidence type="ECO:0000313" key="3">
    <source>
        <dbReference type="EMBL" id="MFC4350264.1"/>
    </source>
</evidence>
<dbReference type="EC" id="1.-.-.-" evidence="3"/>
<gene>
    <name evidence="3" type="ORF">ACFOW6_01780</name>
</gene>
<dbReference type="SUPFAM" id="SSF54373">
    <property type="entry name" value="FAD-linked reductases, C-terminal domain"/>
    <property type="match status" value="1"/>
</dbReference>
<dbReference type="PANTHER" id="PTHR13847">
    <property type="entry name" value="SARCOSINE DEHYDROGENASE-RELATED"/>
    <property type="match status" value="1"/>
</dbReference>